<dbReference type="InterPro" id="IPR036820">
    <property type="entry name" value="Archease_dom_sf"/>
</dbReference>
<keyword evidence="7" id="KW-1185">Reference proteome</keyword>
<name>A0A101JRV8_CHLLI</name>
<dbReference type="GO" id="GO:0046872">
    <property type="term" value="F:metal ion binding"/>
    <property type="evidence" value="ECO:0007669"/>
    <property type="project" value="UniProtKB-KW"/>
</dbReference>
<dbReference type="SUPFAM" id="SSF69819">
    <property type="entry name" value="MTH1598-like"/>
    <property type="match status" value="1"/>
</dbReference>
<dbReference type="Gene3D" id="3.55.10.10">
    <property type="entry name" value="Archease domain"/>
    <property type="match status" value="1"/>
</dbReference>
<dbReference type="Pfam" id="PF01951">
    <property type="entry name" value="Archease"/>
    <property type="match status" value="1"/>
</dbReference>
<comment type="similarity">
    <text evidence="1">Belongs to the archease family.</text>
</comment>
<keyword evidence="3" id="KW-0479">Metal-binding</keyword>
<protein>
    <recommendedName>
        <fullName evidence="5">Archease domain-containing protein</fullName>
    </recommendedName>
</protein>
<evidence type="ECO:0000313" key="7">
    <source>
        <dbReference type="Proteomes" id="UP000053937"/>
    </source>
</evidence>
<dbReference type="InterPro" id="IPR023572">
    <property type="entry name" value="Archease_dom"/>
</dbReference>
<comment type="caution">
    <text evidence="6">The sequence shown here is derived from an EMBL/GenBank/DDBJ whole genome shotgun (WGS) entry which is preliminary data.</text>
</comment>
<dbReference type="Proteomes" id="UP000053937">
    <property type="component" value="Unassembled WGS sequence"/>
</dbReference>
<keyword evidence="4" id="KW-0106">Calcium</keyword>
<organism evidence="6 7">
    <name type="scientific">Chlorobium limicola</name>
    <dbReference type="NCBI Taxonomy" id="1092"/>
    <lineage>
        <taxon>Bacteria</taxon>
        <taxon>Pseudomonadati</taxon>
        <taxon>Chlorobiota</taxon>
        <taxon>Chlorobiia</taxon>
        <taxon>Chlorobiales</taxon>
        <taxon>Chlorobiaceae</taxon>
        <taxon>Chlorobium/Pelodictyon group</taxon>
        <taxon>Chlorobium</taxon>
    </lineage>
</organism>
<evidence type="ECO:0000256" key="2">
    <source>
        <dbReference type="ARBA" id="ARBA00022694"/>
    </source>
</evidence>
<gene>
    <name evidence="6" type="ORF">ASB62_02825</name>
</gene>
<evidence type="ECO:0000256" key="3">
    <source>
        <dbReference type="ARBA" id="ARBA00022723"/>
    </source>
</evidence>
<feature type="domain" description="Archease" evidence="5">
    <location>
        <begin position="3"/>
        <end position="135"/>
    </location>
</feature>
<dbReference type="GO" id="GO:0008033">
    <property type="term" value="P:tRNA processing"/>
    <property type="evidence" value="ECO:0007669"/>
    <property type="project" value="UniProtKB-KW"/>
</dbReference>
<dbReference type="OrthoDB" id="839338at2"/>
<accession>A0A101JRV8</accession>
<reference evidence="6 7" key="1">
    <citation type="submission" date="2015-10" db="EMBL/GenBank/DDBJ databases">
        <title>Draft Genome Sequence of Chlorobium limicola strain Frasassi Growing under Artificial Lighting in the Frasassi Cave System.</title>
        <authorList>
            <person name="Mansor M."/>
            <person name="Macalady J."/>
        </authorList>
    </citation>
    <scope>NUCLEOTIDE SEQUENCE [LARGE SCALE GENOMIC DNA]</scope>
    <source>
        <strain evidence="6 7">Frasassi</strain>
    </source>
</reference>
<evidence type="ECO:0000313" key="6">
    <source>
        <dbReference type="EMBL" id="KUL31548.1"/>
    </source>
</evidence>
<dbReference type="EMBL" id="LMBR01000055">
    <property type="protein sequence ID" value="KUL31548.1"/>
    <property type="molecule type" value="Genomic_DNA"/>
</dbReference>
<dbReference type="RefSeq" id="WP_059138533.1">
    <property type="nucleotide sequence ID" value="NZ_LMBR01000055.1"/>
</dbReference>
<evidence type="ECO:0000256" key="4">
    <source>
        <dbReference type="ARBA" id="ARBA00022837"/>
    </source>
</evidence>
<dbReference type="PANTHER" id="PTHR12682:SF11">
    <property type="entry name" value="PROTEIN ARCHEASE"/>
    <property type="match status" value="1"/>
</dbReference>
<keyword evidence="2" id="KW-0819">tRNA processing</keyword>
<dbReference type="PANTHER" id="PTHR12682">
    <property type="entry name" value="ARCHEASE"/>
    <property type="match status" value="1"/>
</dbReference>
<dbReference type="InterPro" id="IPR002804">
    <property type="entry name" value="Archease"/>
</dbReference>
<sequence length="135" mass="15049">MPYEILEHTADIRVRVHASKLEELFADALAAMTKILGPTESGTGNADTIAVSIEAPDITALLIDFLNEVLLETTLRKTAFPDVAVHSLTETSITATLSGQRFASLRRDIKAVTWHEADVRRNRNQEWETMIVFDI</sequence>
<evidence type="ECO:0000256" key="1">
    <source>
        <dbReference type="ARBA" id="ARBA00007963"/>
    </source>
</evidence>
<evidence type="ECO:0000259" key="5">
    <source>
        <dbReference type="Pfam" id="PF01951"/>
    </source>
</evidence>
<dbReference type="AlphaFoldDB" id="A0A101JRV8"/>
<proteinExistence type="inferred from homology"/>